<dbReference type="RefSeq" id="WP_015902713.1">
    <property type="nucleotide sequence ID" value="NC_012115.1"/>
</dbReference>
<feature type="transmembrane region" description="Helical" evidence="1">
    <location>
        <begin position="131"/>
        <end position="148"/>
    </location>
</feature>
<feature type="transmembrane region" description="Helical" evidence="1">
    <location>
        <begin position="44"/>
        <end position="65"/>
    </location>
</feature>
<gene>
    <name evidence="2" type="ordered locus">NAMH_0297</name>
</gene>
<dbReference type="KEGG" id="nam:NAMH_0297"/>
<protein>
    <submittedName>
        <fullName evidence="2">Uncharacterized protein</fullName>
    </submittedName>
</protein>
<keyword evidence="1" id="KW-0472">Membrane</keyword>
<keyword evidence="1" id="KW-1133">Transmembrane helix</keyword>
<proteinExistence type="predicted"/>
<keyword evidence="3" id="KW-1185">Reference proteome</keyword>
<dbReference type="AlphaFoldDB" id="B9L7W2"/>
<evidence type="ECO:0000256" key="1">
    <source>
        <dbReference type="SAM" id="Phobius"/>
    </source>
</evidence>
<feature type="transmembrane region" description="Helical" evidence="1">
    <location>
        <begin position="71"/>
        <end position="92"/>
    </location>
</feature>
<dbReference type="STRING" id="598659.NAMH_0297"/>
<organism evidence="2 3">
    <name type="scientific">Nautilia profundicola (strain ATCC BAA-1463 / DSM 18972 / AmH)</name>
    <dbReference type="NCBI Taxonomy" id="598659"/>
    <lineage>
        <taxon>Bacteria</taxon>
        <taxon>Pseudomonadati</taxon>
        <taxon>Campylobacterota</taxon>
        <taxon>Epsilonproteobacteria</taxon>
        <taxon>Nautiliales</taxon>
        <taxon>Nautiliaceae</taxon>
        <taxon>Nautilia</taxon>
    </lineage>
</organism>
<evidence type="ECO:0000313" key="3">
    <source>
        <dbReference type="Proteomes" id="UP000000448"/>
    </source>
</evidence>
<reference evidence="2 3" key="1">
    <citation type="journal article" date="2009" name="PLoS Genet.">
        <title>Adaptations to submarine hydrothermal environments exemplified by the genome of Nautilia profundicola.</title>
        <authorList>
            <person name="Campbell B.J."/>
            <person name="Smith J.L."/>
            <person name="Hanson T.E."/>
            <person name="Klotz M.G."/>
            <person name="Stein L.Y."/>
            <person name="Lee C.K."/>
            <person name="Wu D."/>
            <person name="Robinson J.M."/>
            <person name="Khouri H.M."/>
            <person name="Eisen J.A."/>
            <person name="Cary S.C."/>
        </authorList>
    </citation>
    <scope>NUCLEOTIDE SEQUENCE [LARGE SCALE GENOMIC DNA]</scope>
    <source>
        <strain evidence="3">ATCC BAA-1463 / DSM 18972 / AmH</strain>
    </source>
</reference>
<name>B9L7W2_NAUPA</name>
<sequence length="151" mass="18180">MDIKLLTELIVVLLIGFRIYTLEKFGIKSAADKLFALYYLKNHYPLIGYTIIFYIFEIIIIEMIALKIVDITLIIIAMIELFMIYRHLFIALRTDDRDDYIDTVIKRMFTTLTYSEYQQIKGELYKIQPKWKLYITEMLVFFFAIWAIEFQ</sequence>
<dbReference type="HOGENOM" id="CLU_1729430_0_0_7"/>
<keyword evidence="1" id="KW-0812">Transmembrane</keyword>
<dbReference type="OrthoDB" id="5372828at2"/>
<dbReference type="EMBL" id="CP001279">
    <property type="protein sequence ID" value="ACM93661.1"/>
    <property type="molecule type" value="Genomic_DNA"/>
</dbReference>
<accession>B9L7W2</accession>
<feature type="transmembrane region" description="Helical" evidence="1">
    <location>
        <begin position="6"/>
        <end position="23"/>
    </location>
</feature>
<dbReference type="Proteomes" id="UP000000448">
    <property type="component" value="Chromosome"/>
</dbReference>
<evidence type="ECO:0000313" key="2">
    <source>
        <dbReference type="EMBL" id="ACM93661.1"/>
    </source>
</evidence>